<reference evidence="2" key="3">
    <citation type="submission" date="2025-09" db="UniProtKB">
        <authorList>
            <consortium name="Ensembl"/>
        </authorList>
    </citation>
    <scope>IDENTIFICATION</scope>
</reference>
<dbReference type="AlphaFoldDB" id="A0A8C5VL52"/>
<dbReference type="PANTHER" id="PTHR31883">
    <property type="entry name" value="PROTEIN FRG2-RELATED"/>
    <property type="match status" value="1"/>
</dbReference>
<evidence type="ECO:0000313" key="2">
    <source>
        <dbReference type="Ensembl" id="ENSMICP00000021884.1"/>
    </source>
</evidence>
<feature type="region of interest" description="Disordered" evidence="1">
    <location>
        <begin position="249"/>
        <end position="285"/>
    </location>
</feature>
<organism evidence="2 3">
    <name type="scientific">Microcebus murinus</name>
    <name type="common">Gray mouse lemur</name>
    <name type="synonym">Lemur murinus</name>
    <dbReference type="NCBI Taxonomy" id="30608"/>
    <lineage>
        <taxon>Eukaryota</taxon>
        <taxon>Metazoa</taxon>
        <taxon>Chordata</taxon>
        <taxon>Craniata</taxon>
        <taxon>Vertebrata</taxon>
        <taxon>Euteleostomi</taxon>
        <taxon>Mammalia</taxon>
        <taxon>Eutheria</taxon>
        <taxon>Euarchontoglires</taxon>
        <taxon>Primates</taxon>
        <taxon>Strepsirrhini</taxon>
        <taxon>Lemuriformes</taxon>
        <taxon>Cheirogaleidae</taxon>
        <taxon>Microcebus</taxon>
    </lineage>
</organism>
<feature type="compositionally biased region" description="Low complexity" evidence="1">
    <location>
        <begin position="62"/>
        <end position="75"/>
    </location>
</feature>
<feature type="compositionally biased region" description="Basic and acidic residues" evidence="1">
    <location>
        <begin position="30"/>
        <end position="45"/>
    </location>
</feature>
<reference evidence="2" key="1">
    <citation type="submission" date="2016-12" db="EMBL/GenBank/DDBJ databases">
        <title>Mouse lemur reference genome and diversity panel.</title>
        <authorList>
            <person name="Harris R."/>
            <person name="Larsen P."/>
            <person name="Liu Y."/>
            <person name="Hughes D.S."/>
            <person name="Murali S."/>
            <person name="Raveendran M."/>
            <person name="Korchina V."/>
            <person name="Wang M."/>
            <person name="Jhangiani S."/>
            <person name="Bandaranaike D."/>
            <person name="Bellair M."/>
            <person name="Blankenburg K."/>
            <person name="Chao H."/>
            <person name="Dahdouli M."/>
            <person name="Dinh H."/>
            <person name="Doddapaneni H."/>
            <person name="English A."/>
            <person name="Firestine M."/>
            <person name="Gnanaolivu R."/>
            <person name="Gross S."/>
            <person name="Hernandez B."/>
            <person name="Javaid M."/>
            <person name="Jayaseelan J."/>
            <person name="Jones J."/>
            <person name="Khan Z."/>
            <person name="Kovar C."/>
            <person name="Kurapati P."/>
            <person name="Le B."/>
            <person name="Lee S."/>
            <person name="Li M."/>
            <person name="Mathew T."/>
            <person name="Narasimhan A."/>
            <person name="Ngo D."/>
            <person name="Nguyen L."/>
            <person name="Okwuonu G."/>
            <person name="Ongeri F."/>
            <person name="Osuji N."/>
            <person name="Pu L.-L."/>
            <person name="Puazo M."/>
            <person name="Quiroz J."/>
            <person name="Raj R."/>
            <person name="Rajbhandari K."/>
            <person name="Reid J.G."/>
            <person name="Santibanez J."/>
            <person name="Sexton D."/>
            <person name="Skinner E."/>
            <person name="Vee V."/>
            <person name="Weissenberger G."/>
            <person name="Wu Y."/>
            <person name="Xin Y."/>
            <person name="Han Y."/>
            <person name="Campbell C."/>
            <person name="Brown A."/>
            <person name="Sullivan B."/>
            <person name="Shelton J."/>
            <person name="Brown S."/>
            <person name="Dudchenko O."/>
            <person name="Machol I."/>
            <person name="Durand N."/>
            <person name="Shamim M."/>
            <person name="Lieberman A."/>
            <person name="Muzny D.M."/>
            <person name="Richards S."/>
            <person name="Yoder A."/>
            <person name="Worley K.C."/>
            <person name="Rogers J."/>
            <person name="Gibbs R.A."/>
        </authorList>
    </citation>
    <scope>NUCLEOTIDE SEQUENCE [LARGE SCALE GENOMIC DNA]</scope>
</reference>
<dbReference type="PANTHER" id="PTHR31883:SF1">
    <property type="entry name" value="PROTEIN FRG2-LIKE-2"/>
    <property type="match status" value="1"/>
</dbReference>
<dbReference type="Ensembl" id="ENSMICT00000050354.2">
    <property type="protein sequence ID" value="ENSMICP00000021884.1"/>
    <property type="gene ID" value="ENSMICG00000027330.2"/>
</dbReference>
<feature type="region of interest" description="Disordered" evidence="1">
    <location>
        <begin position="1"/>
        <end position="109"/>
    </location>
</feature>
<evidence type="ECO:0000313" key="3">
    <source>
        <dbReference type="Proteomes" id="UP000694394"/>
    </source>
</evidence>
<dbReference type="EMBL" id="ABDC03017176">
    <property type="status" value="NOT_ANNOTATED_CDS"/>
    <property type="molecule type" value="Genomic_DNA"/>
</dbReference>
<reference evidence="2" key="2">
    <citation type="submission" date="2025-08" db="UniProtKB">
        <authorList>
            <consortium name="Ensembl"/>
        </authorList>
    </citation>
    <scope>IDENTIFICATION</scope>
</reference>
<keyword evidence="3" id="KW-1185">Reference proteome</keyword>
<accession>A0A8C5VL52</accession>
<dbReference type="Pfam" id="PF15315">
    <property type="entry name" value="FRG2"/>
    <property type="match status" value="1"/>
</dbReference>
<feature type="region of interest" description="Disordered" evidence="1">
    <location>
        <begin position="127"/>
        <end position="173"/>
    </location>
</feature>
<gene>
    <name evidence="2" type="primary">LOC105864204</name>
</gene>
<dbReference type="Proteomes" id="UP000694394">
    <property type="component" value="Chromosome 13"/>
</dbReference>
<feature type="compositionally biased region" description="Basic and acidic residues" evidence="1">
    <location>
        <begin position="154"/>
        <end position="172"/>
    </location>
</feature>
<proteinExistence type="predicted"/>
<feature type="compositionally biased region" description="Polar residues" evidence="1">
    <location>
        <begin position="10"/>
        <end position="21"/>
    </location>
</feature>
<dbReference type="GeneTree" id="ENSGT00530000064266"/>
<dbReference type="InterPro" id="IPR026245">
    <property type="entry name" value="FRG2"/>
</dbReference>
<evidence type="ECO:0000256" key="1">
    <source>
        <dbReference type="SAM" id="MobiDB-lite"/>
    </source>
</evidence>
<dbReference type="PRINTS" id="PR02074">
    <property type="entry name" value="PROTEINFRG2"/>
</dbReference>
<sequence length="285" mass="31590">MGLGTEDQEPQSPSSQCQTGQPPFKQISFPERDSDEEKKPFEEVGKALAAHSSENHKTQGQESEPNPNEGENSNETKPKARNGTAKPESEASSGARNSRKRKISCKDSCQDRAGNCLEDEHSLTLGKKPKTSAAVHSNEMEDTHNAKHRGHPKAHTEHNKWPRSRFSRDHPPPLRKSLVDSLRAMSEAVYQDLAQVWAQQVHSPLTWEQLSELTQLQGPLCTMVQTFYAMATQAAYVFPAEDWLTPATLPGPGGPALDGEAHRRHVRHLPRQETTKPVSGSDEAR</sequence>
<name>A0A8C5VL52_MICMU</name>
<protein>
    <submittedName>
        <fullName evidence="2">Uncharacterized protein</fullName>
    </submittedName>
</protein>